<feature type="domain" description="HD/PDEase" evidence="8">
    <location>
        <begin position="32"/>
        <end position="169"/>
    </location>
</feature>
<comment type="cofactor">
    <cofactor evidence="2">
        <name>Mn(2+)</name>
        <dbReference type="ChEBI" id="CHEBI:29035"/>
    </cofactor>
</comment>
<dbReference type="AlphaFoldDB" id="B9L3I5"/>
<dbReference type="EC" id="3.1.3.89" evidence="5"/>
<keyword evidence="6" id="KW-0479">Metal-binding</keyword>
<gene>
    <name evidence="9" type="ordered locus">trd_A0349</name>
</gene>
<comment type="subunit">
    <text evidence="4">Homodimer.</text>
</comment>
<dbReference type="Pfam" id="PF13023">
    <property type="entry name" value="HD_3"/>
    <property type="match status" value="1"/>
</dbReference>
<dbReference type="GO" id="GO:0005737">
    <property type="term" value="C:cytoplasm"/>
    <property type="evidence" value="ECO:0007669"/>
    <property type="project" value="TreeGrafter"/>
</dbReference>
<accession>B9L3I5</accession>
<evidence type="ECO:0000256" key="3">
    <source>
        <dbReference type="ARBA" id="ARBA00001941"/>
    </source>
</evidence>
<dbReference type="Proteomes" id="UP000000447">
    <property type="component" value="Plasmid unnamed"/>
</dbReference>
<dbReference type="PANTHER" id="PTHR11845:SF13">
    <property type="entry name" value="5'-DEOXYNUCLEOTIDASE HDDC2"/>
    <property type="match status" value="1"/>
</dbReference>
<dbReference type="GO" id="GO:0002953">
    <property type="term" value="F:5'-deoxynucleotidase activity"/>
    <property type="evidence" value="ECO:0007669"/>
    <property type="project" value="UniProtKB-EC"/>
</dbReference>
<keyword evidence="7" id="KW-0378">Hydrolase</keyword>
<evidence type="ECO:0000313" key="9">
    <source>
        <dbReference type="EMBL" id="ACM06677.1"/>
    </source>
</evidence>
<dbReference type="InterPro" id="IPR039356">
    <property type="entry name" value="YfbR/HDDC2"/>
</dbReference>
<evidence type="ECO:0000256" key="4">
    <source>
        <dbReference type="ARBA" id="ARBA00011738"/>
    </source>
</evidence>
<evidence type="ECO:0000256" key="5">
    <source>
        <dbReference type="ARBA" id="ARBA00012964"/>
    </source>
</evidence>
<evidence type="ECO:0000256" key="2">
    <source>
        <dbReference type="ARBA" id="ARBA00001936"/>
    </source>
</evidence>
<dbReference type="HOGENOM" id="CLU_039453_4_0_0"/>
<keyword evidence="10" id="KW-1185">Reference proteome</keyword>
<dbReference type="SMART" id="SM00471">
    <property type="entry name" value="HDc"/>
    <property type="match status" value="1"/>
</dbReference>
<dbReference type="RefSeq" id="WP_012642664.1">
    <property type="nucleotide sequence ID" value="NC_011961.1"/>
</dbReference>
<evidence type="ECO:0000256" key="6">
    <source>
        <dbReference type="ARBA" id="ARBA00022723"/>
    </source>
</evidence>
<organism evidence="9 10">
    <name type="scientific">Thermomicrobium roseum (strain ATCC 27502 / DSM 5159 / P-2)</name>
    <dbReference type="NCBI Taxonomy" id="309801"/>
    <lineage>
        <taxon>Bacteria</taxon>
        <taxon>Pseudomonadati</taxon>
        <taxon>Thermomicrobiota</taxon>
        <taxon>Thermomicrobia</taxon>
        <taxon>Thermomicrobiales</taxon>
        <taxon>Thermomicrobiaceae</taxon>
        <taxon>Thermomicrobium</taxon>
    </lineage>
</organism>
<reference evidence="9 10" key="1">
    <citation type="journal article" date="2009" name="PLoS ONE">
        <title>Complete genome sequence of the aerobic CO-oxidizing thermophile Thermomicrobium roseum.</title>
        <authorList>
            <person name="Wu D."/>
            <person name="Raymond J."/>
            <person name="Wu M."/>
            <person name="Chatterji S."/>
            <person name="Ren Q."/>
            <person name="Graham J.E."/>
            <person name="Bryant D.A."/>
            <person name="Robb F."/>
            <person name="Colman A."/>
            <person name="Tallon L.J."/>
            <person name="Badger J.H."/>
            <person name="Madupu R."/>
            <person name="Ward N.L."/>
            <person name="Eisen J.A."/>
        </authorList>
    </citation>
    <scope>NUCLEOTIDE SEQUENCE [LARGE SCALE GENOMIC DNA]</scope>
    <source>
        <strain evidence="10">ATCC 27502 / DSM 5159 / P-2</strain>
        <plasmid evidence="9">unnamed</plasmid>
    </source>
</reference>
<keyword evidence="9" id="KW-0614">Plasmid</keyword>
<dbReference type="InterPro" id="IPR003607">
    <property type="entry name" value="HD/PDEase_dom"/>
</dbReference>
<evidence type="ECO:0000256" key="7">
    <source>
        <dbReference type="ARBA" id="ARBA00022801"/>
    </source>
</evidence>
<protein>
    <recommendedName>
        <fullName evidence="5">5'-deoxynucleotidase</fullName>
        <ecNumber evidence="5">3.1.3.89</ecNumber>
    </recommendedName>
</protein>
<dbReference type="Gene3D" id="1.10.3210.10">
    <property type="entry name" value="Hypothetical protein af1432"/>
    <property type="match status" value="1"/>
</dbReference>
<comment type="catalytic activity">
    <reaction evidence="1">
        <text>a 2'-deoxyribonucleoside 5'-phosphate + H2O = a 2'-deoxyribonucleoside + phosphate</text>
        <dbReference type="Rhea" id="RHEA:36167"/>
        <dbReference type="ChEBI" id="CHEBI:15377"/>
        <dbReference type="ChEBI" id="CHEBI:18274"/>
        <dbReference type="ChEBI" id="CHEBI:43474"/>
        <dbReference type="ChEBI" id="CHEBI:65317"/>
        <dbReference type="EC" id="3.1.3.89"/>
    </reaction>
</comment>
<dbReference type="OrthoDB" id="9796032at2"/>
<dbReference type="KEGG" id="tro:trd_A0349"/>
<geneLocation type="plasmid" evidence="10">
    <name>Tros</name>
</geneLocation>
<evidence type="ECO:0000313" key="10">
    <source>
        <dbReference type="Proteomes" id="UP000000447"/>
    </source>
</evidence>
<proteinExistence type="predicted"/>
<dbReference type="eggNOG" id="COG1896">
    <property type="taxonomic scope" value="Bacteria"/>
</dbReference>
<dbReference type="GO" id="GO:0046872">
    <property type="term" value="F:metal ion binding"/>
    <property type="evidence" value="ECO:0007669"/>
    <property type="project" value="UniProtKB-KW"/>
</dbReference>
<dbReference type="EMBL" id="CP001276">
    <property type="protein sequence ID" value="ACM06677.1"/>
    <property type="molecule type" value="Genomic_DNA"/>
</dbReference>
<evidence type="ECO:0000259" key="8">
    <source>
        <dbReference type="SMART" id="SM00471"/>
    </source>
</evidence>
<comment type="cofactor">
    <cofactor evidence="3">
        <name>Co(2+)</name>
        <dbReference type="ChEBI" id="CHEBI:48828"/>
    </cofactor>
</comment>
<name>B9L3I5_THERP</name>
<dbReference type="InterPro" id="IPR006674">
    <property type="entry name" value="HD_domain"/>
</dbReference>
<dbReference type="PANTHER" id="PTHR11845">
    <property type="entry name" value="5'-DEOXYNUCLEOTIDASE HDDC2"/>
    <property type="match status" value="1"/>
</dbReference>
<dbReference type="SUPFAM" id="SSF109604">
    <property type="entry name" value="HD-domain/PDEase-like"/>
    <property type="match status" value="1"/>
</dbReference>
<evidence type="ECO:0000256" key="1">
    <source>
        <dbReference type="ARBA" id="ARBA00001638"/>
    </source>
</evidence>
<sequence>MAESPDWLRFFSLIGRLKTLRRQGWIDRGVHEPESVADHSFRLALMAWVLAQVRPDLNAERAAVIALVHDVAEAIAGDWTPFDAALRAGADRQRLFRQRPRYDPEAEAQKAAAERAALQELAELLPASVGQRLLQTWEEYETGHSAEGRFVRQLDKIETVWQALEYRARQPELIVDSFVLGALEEVTDPALRDLLVAALAAAGWSVSEGA</sequence>